<comment type="cofactor">
    <cofactor evidence="7">
        <name>Zn(2+)</name>
        <dbReference type="ChEBI" id="CHEBI:29105"/>
    </cofactor>
    <text evidence="7">Binds 1 zinc ion per subunit.</text>
</comment>
<dbReference type="PANTHER" id="PTHR10127">
    <property type="entry name" value="DISCOIDIN, CUB, EGF, LAMININ , AND ZINC METALLOPROTEASE DOMAIN CONTAINING"/>
    <property type="match status" value="1"/>
</dbReference>
<dbReference type="GO" id="GO:0046872">
    <property type="term" value="F:metal ion binding"/>
    <property type="evidence" value="ECO:0007669"/>
    <property type="project" value="UniProtKB-KW"/>
</dbReference>
<evidence type="ECO:0000259" key="9">
    <source>
        <dbReference type="PROSITE" id="PS51864"/>
    </source>
</evidence>
<name>A0A819ZI84_9BILA</name>
<dbReference type="AlphaFoldDB" id="A0A819ZI84"/>
<dbReference type="PROSITE" id="PS51864">
    <property type="entry name" value="ASTACIN"/>
    <property type="match status" value="1"/>
</dbReference>
<evidence type="ECO:0000313" key="10">
    <source>
        <dbReference type="EMBL" id="CAF4174770.1"/>
    </source>
</evidence>
<dbReference type="GO" id="GO:0004222">
    <property type="term" value="F:metalloendopeptidase activity"/>
    <property type="evidence" value="ECO:0007669"/>
    <property type="project" value="UniProtKB-UniRule"/>
</dbReference>
<evidence type="ECO:0000256" key="4">
    <source>
        <dbReference type="ARBA" id="ARBA00022833"/>
    </source>
</evidence>
<dbReference type="SUPFAM" id="SSF55486">
    <property type="entry name" value="Metalloproteases ('zincins'), catalytic domain"/>
    <property type="match status" value="1"/>
</dbReference>
<comment type="caution">
    <text evidence="6">Lacks conserved residue(s) required for the propagation of feature annotation.</text>
</comment>
<keyword evidence="3 7" id="KW-0378">Hydrolase</keyword>
<accession>A0A819ZI84</accession>
<evidence type="ECO:0000313" key="11">
    <source>
        <dbReference type="Proteomes" id="UP000663874"/>
    </source>
</evidence>
<dbReference type="InterPro" id="IPR001506">
    <property type="entry name" value="Peptidase_M12A"/>
</dbReference>
<keyword evidence="1 7" id="KW-0645">Protease</keyword>
<feature type="compositionally biased region" description="Low complexity" evidence="8">
    <location>
        <begin position="279"/>
        <end position="342"/>
    </location>
</feature>
<dbReference type="Pfam" id="PF01400">
    <property type="entry name" value="Astacin"/>
    <property type="match status" value="1"/>
</dbReference>
<dbReference type="Proteomes" id="UP000663874">
    <property type="component" value="Unassembled WGS sequence"/>
</dbReference>
<comment type="caution">
    <text evidence="10">The sequence shown here is derived from an EMBL/GenBank/DDBJ whole genome shotgun (WGS) entry which is preliminary data.</text>
</comment>
<evidence type="ECO:0000256" key="5">
    <source>
        <dbReference type="ARBA" id="ARBA00023049"/>
    </source>
</evidence>
<keyword evidence="5 7" id="KW-0482">Metalloprotease</keyword>
<feature type="domain" description="Peptidase M12A" evidence="9">
    <location>
        <begin position="34"/>
        <end position="128"/>
    </location>
</feature>
<dbReference type="PANTHER" id="PTHR10127:SF780">
    <property type="entry name" value="METALLOENDOPEPTIDASE"/>
    <property type="match status" value="1"/>
</dbReference>
<keyword evidence="2 7" id="KW-0479">Metal-binding</keyword>
<dbReference type="GO" id="GO:0006508">
    <property type="term" value="P:proteolysis"/>
    <property type="evidence" value="ECO:0007669"/>
    <property type="project" value="UniProtKB-KW"/>
</dbReference>
<keyword evidence="4 7" id="KW-0862">Zinc</keyword>
<proteinExistence type="predicted"/>
<dbReference type="EMBL" id="CAJOBE010014164">
    <property type="protein sequence ID" value="CAF4174770.1"/>
    <property type="molecule type" value="Genomic_DNA"/>
</dbReference>
<evidence type="ECO:0000256" key="2">
    <source>
        <dbReference type="ARBA" id="ARBA00022723"/>
    </source>
</evidence>
<protein>
    <recommendedName>
        <fullName evidence="7">Metalloendopeptidase</fullName>
        <ecNumber evidence="7">3.4.24.-</ecNumber>
    </recommendedName>
</protein>
<evidence type="ECO:0000256" key="6">
    <source>
        <dbReference type="PROSITE-ProRule" id="PRU01211"/>
    </source>
</evidence>
<evidence type="ECO:0000256" key="8">
    <source>
        <dbReference type="SAM" id="MobiDB-lite"/>
    </source>
</evidence>
<dbReference type="Gene3D" id="3.40.390.10">
    <property type="entry name" value="Collagenase (Catalytic Domain)"/>
    <property type="match status" value="1"/>
</dbReference>
<organism evidence="10 11">
    <name type="scientific">Rotaria sordida</name>
    <dbReference type="NCBI Taxonomy" id="392033"/>
    <lineage>
        <taxon>Eukaryota</taxon>
        <taxon>Metazoa</taxon>
        <taxon>Spiralia</taxon>
        <taxon>Gnathifera</taxon>
        <taxon>Rotifera</taxon>
        <taxon>Eurotatoria</taxon>
        <taxon>Bdelloidea</taxon>
        <taxon>Philodinida</taxon>
        <taxon>Philodinidae</taxon>
        <taxon>Rotaria</taxon>
    </lineage>
</organism>
<evidence type="ECO:0000256" key="3">
    <source>
        <dbReference type="ARBA" id="ARBA00022801"/>
    </source>
</evidence>
<dbReference type="InterPro" id="IPR024079">
    <property type="entry name" value="MetalloPept_cat_dom_sf"/>
</dbReference>
<evidence type="ECO:0000256" key="1">
    <source>
        <dbReference type="ARBA" id="ARBA00022670"/>
    </source>
</evidence>
<gene>
    <name evidence="10" type="ORF">FNK824_LOCUS34883</name>
</gene>
<evidence type="ECO:0000256" key="7">
    <source>
        <dbReference type="RuleBase" id="RU361183"/>
    </source>
</evidence>
<feature type="region of interest" description="Disordered" evidence="8">
    <location>
        <begin position="272"/>
        <end position="342"/>
    </location>
</feature>
<dbReference type="EC" id="3.4.24.-" evidence="7"/>
<feature type="region of interest" description="Disordered" evidence="8">
    <location>
        <begin position="400"/>
        <end position="421"/>
    </location>
</feature>
<dbReference type="PRINTS" id="PR00480">
    <property type="entry name" value="ASTACIN"/>
</dbReference>
<reference evidence="10" key="1">
    <citation type="submission" date="2021-02" db="EMBL/GenBank/DDBJ databases">
        <authorList>
            <person name="Nowell W R."/>
        </authorList>
    </citation>
    <scope>NUCLEOTIDE SEQUENCE</scope>
</reference>
<sequence length="437" mass="48663">MKTLTLILMINKKTLTLILMLMFSLIININELRFYHEQSRPDRDSYVKVNWQNIQSDMTFNFDKYDNTVVNTLNTPYDYASIMHYEKTAFSINYLPAIEPTQTNKKIGQRYKLSPIDIQEIRQFYNCSANGVLLPTTIIPTTTIAPSLNPSYYSSEFTINHPMFARNGSFGTNYYYETLRLTIPASGSYTFQCTSYIDSFASLYYTNFNPSSPATNLFLSSDDANADNWEFKFTINFPSDYTMDFVVTTYSPSVTGPFQIVATGPNKATLVRTSSIGNPSITSTTTTTTRSTTTTTTTTTTRSITTTTTRSTTTTTTRSITTTTTRSTTTTTTTTRPITTTTTTTRPITTTTRSITTTRPITTTTTTTRPITTTTRPITTTTRPITTTTTTTRPITTTTRSITTTTRSITTTTRSITTTTRSTTTIPTTTTTVAAGK</sequence>